<comment type="caution">
    <text evidence="2">The sequence shown here is derived from an EMBL/GenBank/DDBJ whole genome shotgun (WGS) entry which is preliminary data.</text>
</comment>
<reference evidence="2" key="2">
    <citation type="submission" date="2022-06" db="EMBL/GenBank/DDBJ databases">
        <title>Isolation of gut microbiota from human fecal samples.</title>
        <authorList>
            <person name="Pamer E.G."/>
            <person name="Barat B."/>
            <person name="Waligurski E."/>
            <person name="Medina S."/>
            <person name="Paddock L."/>
            <person name="Mostad J."/>
        </authorList>
    </citation>
    <scope>NUCLEOTIDE SEQUENCE</scope>
    <source>
        <strain evidence="2">DFI.9.91</strain>
    </source>
</reference>
<name>A0AAW5JHM9_9FIRM</name>
<organism evidence="2 4">
    <name type="scientific">Intestinimonas massiliensis</name>
    <name type="common">ex Afouda et al. 2020</name>
    <dbReference type="NCBI Taxonomy" id="1673721"/>
    <lineage>
        <taxon>Bacteria</taxon>
        <taxon>Bacillati</taxon>
        <taxon>Bacillota</taxon>
        <taxon>Clostridia</taxon>
        <taxon>Eubacteriales</taxon>
        <taxon>Intestinimonas</taxon>
    </lineage>
</organism>
<gene>
    <name evidence="1" type="ORF">L0P79_07095</name>
    <name evidence="2" type="ORF">NE579_02660</name>
</gene>
<dbReference type="RefSeq" id="WP_050617329.1">
    <property type="nucleotide sequence ID" value="NZ_JAKNJB010000009.1"/>
</dbReference>
<dbReference type="Proteomes" id="UP001200313">
    <property type="component" value="Unassembled WGS sequence"/>
</dbReference>
<protein>
    <submittedName>
        <fullName evidence="2">Uncharacterized protein</fullName>
    </submittedName>
</protein>
<evidence type="ECO:0000313" key="1">
    <source>
        <dbReference type="EMBL" id="MCG4526843.1"/>
    </source>
</evidence>
<proteinExistence type="predicted"/>
<dbReference type="EMBL" id="JAKNJB010000009">
    <property type="protein sequence ID" value="MCG4526843.1"/>
    <property type="molecule type" value="Genomic_DNA"/>
</dbReference>
<keyword evidence="3" id="KW-1185">Reference proteome</keyword>
<sequence>MDPLLEALWNEMPEIQASDSLQRLRRTIHADLASAAGPDLADNLWALFDETMDEGLREAFRQGFGASLRLLLAMLA</sequence>
<evidence type="ECO:0000313" key="2">
    <source>
        <dbReference type="EMBL" id="MCQ4769368.1"/>
    </source>
</evidence>
<evidence type="ECO:0000313" key="4">
    <source>
        <dbReference type="Proteomes" id="UP001204562"/>
    </source>
</evidence>
<dbReference type="EMBL" id="JANFYS010000003">
    <property type="protein sequence ID" value="MCQ4769368.1"/>
    <property type="molecule type" value="Genomic_DNA"/>
</dbReference>
<evidence type="ECO:0000313" key="3">
    <source>
        <dbReference type="Proteomes" id="UP001200313"/>
    </source>
</evidence>
<dbReference type="AlphaFoldDB" id="A0AAW5JHM9"/>
<dbReference type="Proteomes" id="UP001204562">
    <property type="component" value="Unassembled WGS sequence"/>
</dbReference>
<accession>A0AAW5JHM9</accession>
<reference evidence="1 3" key="1">
    <citation type="submission" date="2022-01" db="EMBL/GenBank/DDBJ databases">
        <title>Collection of gut derived symbiotic bacterial strains cultured from healthy donors.</title>
        <authorList>
            <person name="Lin H."/>
            <person name="Kohout C."/>
            <person name="Waligurski E."/>
            <person name="Pamer E.G."/>
        </authorList>
    </citation>
    <scope>NUCLEOTIDE SEQUENCE [LARGE SCALE GENOMIC DNA]</scope>
    <source>
        <strain evidence="1 3">DFI.3.7</strain>
    </source>
</reference>